<evidence type="ECO:0000256" key="4">
    <source>
        <dbReference type="ARBA" id="ARBA00022989"/>
    </source>
</evidence>
<name>A0AA87AZT1_9BACL</name>
<feature type="transmembrane region" description="Helical" evidence="7">
    <location>
        <begin position="112"/>
        <end position="134"/>
    </location>
</feature>
<evidence type="ECO:0008006" key="10">
    <source>
        <dbReference type="Google" id="ProtNLM"/>
    </source>
</evidence>
<protein>
    <recommendedName>
        <fullName evidence="10">Formate/nitrite transporter</fullName>
    </recommendedName>
</protein>
<dbReference type="RefSeq" id="WP_003145839.1">
    <property type="nucleotide sequence ID" value="NZ_GL883582.1"/>
</dbReference>
<dbReference type="Proteomes" id="UP000004773">
    <property type="component" value="Unassembled WGS sequence"/>
</dbReference>
<dbReference type="AlphaFoldDB" id="A0AA87AZT1"/>
<evidence type="ECO:0000256" key="7">
    <source>
        <dbReference type="SAM" id="Phobius"/>
    </source>
</evidence>
<gene>
    <name evidence="8" type="ORF">HMPREF0428_00058</name>
</gene>
<feature type="transmembrane region" description="Helical" evidence="7">
    <location>
        <begin position="65"/>
        <end position="91"/>
    </location>
</feature>
<evidence type="ECO:0000256" key="5">
    <source>
        <dbReference type="ARBA" id="ARBA00023136"/>
    </source>
</evidence>
<evidence type="ECO:0000313" key="9">
    <source>
        <dbReference type="Proteomes" id="UP000004773"/>
    </source>
</evidence>
<dbReference type="InterPro" id="IPR024002">
    <property type="entry name" value="For/NO2_transpt_CS"/>
</dbReference>
<keyword evidence="3 7" id="KW-0812">Transmembrane</keyword>
<dbReference type="GO" id="GO:0005886">
    <property type="term" value="C:plasma membrane"/>
    <property type="evidence" value="ECO:0007669"/>
    <property type="project" value="TreeGrafter"/>
</dbReference>
<dbReference type="Pfam" id="PF01226">
    <property type="entry name" value="Form_Nir_trans"/>
    <property type="match status" value="1"/>
</dbReference>
<reference evidence="8 9" key="1">
    <citation type="submission" date="2011-03" db="EMBL/GenBank/DDBJ databases">
        <title>The Genome Sequence of Gemella haemolysans M341.</title>
        <authorList>
            <consortium name="The Broad Institute Genome Sequencing Platform"/>
            <consortium name="The Broad Institute Genome Sequencing Center for Infectious Disease"/>
            <person name="Earl A."/>
            <person name="Ward D."/>
            <person name="Feldgarden M."/>
            <person name="Gevers D."/>
            <person name="Sibley C.D."/>
            <person name="Field T.R."/>
            <person name="Grinwis M."/>
            <person name="Eshaghurshan C.S."/>
            <person name="Surette M.G."/>
            <person name="Young S.K."/>
            <person name="Zeng Q."/>
            <person name="Gargeya S."/>
            <person name="Fitzgerald M."/>
            <person name="Haas B."/>
            <person name="Abouelleil A."/>
            <person name="Alvarado L."/>
            <person name="Arachchi H.M."/>
            <person name="Berlin A."/>
            <person name="Brown A."/>
            <person name="Chapman S.B."/>
            <person name="Chen Z."/>
            <person name="Dunbar C."/>
            <person name="Freedman E."/>
            <person name="Gearin G."/>
            <person name="Gellesch M."/>
            <person name="Goldberg J."/>
            <person name="Griggs A."/>
            <person name="Gujja S."/>
            <person name="Heilman E.R."/>
            <person name="Heiman D."/>
            <person name="Howarth C."/>
            <person name="Larson L."/>
            <person name="Lui A."/>
            <person name="MacDonald P.J.P."/>
            <person name="Mehta T."/>
            <person name="Montmayeur A."/>
            <person name="Murphy C."/>
            <person name="Neiman D."/>
            <person name="Pearson M."/>
            <person name="Priest M."/>
            <person name="Roberts A."/>
            <person name="Saif S."/>
            <person name="Shea T."/>
            <person name="Shenoy N."/>
            <person name="Sisk P."/>
            <person name="Stolte C."/>
            <person name="Sykes S."/>
            <person name="White J."/>
            <person name="Yandava C."/>
            <person name="Wortman J."/>
            <person name="Nusbaum C."/>
            <person name="Birren B."/>
        </authorList>
    </citation>
    <scope>NUCLEOTIDE SEQUENCE [LARGE SCALE GENOMIC DNA]</scope>
    <source>
        <strain evidence="8 9">M341</strain>
    </source>
</reference>
<dbReference type="EMBL" id="ACRO01000002">
    <property type="protein sequence ID" value="EGF88164.1"/>
    <property type="molecule type" value="Genomic_DNA"/>
</dbReference>
<dbReference type="InterPro" id="IPR000292">
    <property type="entry name" value="For/NO2_transpt"/>
</dbReference>
<organism evidence="8 9">
    <name type="scientific">Gemella haemolysans M341</name>
    <dbReference type="NCBI Taxonomy" id="562981"/>
    <lineage>
        <taxon>Bacteria</taxon>
        <taxon>Bacillati</taxon>
        <taxon>Bacillota</taxon>
        <taxon>Bacilli</taxon>
        <taxon>Bacillales</taxon>
        <taxon>Gemellaceae</taxon>
        <taxon>Gemella</taxon>
    </lineage>
</organism>
<keyword evidence="5 7" id="KW-0472">Membrane</keyword>
<sequence length="263" mass="27923">MSEYIHTKAYLEPNELYEYTSKKGVAKASGNLKYMLSLGFLGGAFIAVGYLAYLKVAGSIPHEFGGLGVLLGAAVFPIGLICILVGGGELITSNMMAVTLAFFNKKVSLGMLVKNFIIITLANLVGAIFVAYFLGHVTGLTEGATFAKTLATAESKVNATLWQGLFSGVGCNWLVGMGAWLSFCAKDVSGKIIGTWFPIMTFVAVGFQHVVANMFVIPAAMFGGANITLLQFFNNMCVIFLGNFLGGALLVAGLYTIAYKNNN</sequence>
<evidence type="ECO:0000256" key="2">
    <source>
        <dbReference type="ARBA" id="ARBA00022448"/>
    </source>
</evidence>
<evidence type="ECO:0000256" key="1">
    <source>
        <dbReference type="ARBA" id="ARBA00004141"/>
    </source>
</evidence>
<keyword evidence="4 7" id="KW-1133">Transmembrane helix</keyword>
<feature type="transmembrane region" description="Helical" evidence="7">
    <location>
        <begin position="232"/>
        <end position="258"/>
    </location>
</feature>
<evidence type="ECO:0000256" key="6">
    <source>
        <dbReference type="ARBA" id="ARBA00049660"/>
    </source>
</evidence>
<dbReference type="FunFam" id="1.20.1080.10:FF:000011">
    <property type="entry name" value="Formate family transporter"/>
    <property type="match status" value="1"/>
</dbReference>
<accession>A0AA87AZT1</accession>
<dbReference type="PROSITE" id="PS01005">
    <property type="entry name" value="FORMATE_NITRITE_TP_1"/>
    <property type="match status" value="1"/>
</dbReference>
<comment type="similarity">
    <text evidence="6">Belongs to the FNT transporter (TC 1.A.16) family.</text>
</comment>
<comment type="caution">
    <text evidence="8">The sequence shown here is derived from an EMBL/GenBank/DDBJ whole genome shotgun (WGS) entry which is preliminary data.</text>
</comment>
<dbReference type="PANTHER" id="PTHR30520:SF6">
    <property type="entry name" value="FORMATE_NITRATE FAMILY TRANSPORTER (EUROFUNG)"/>
    <property type="match status" value="1"/>
</dbReference>
<feature type="transmembrane region" description="Helical" evidence="7">
    <location>
        <begin position="161"/>
        <end position="183"/>
    </location>
</feature>
<comment type="subcellular location">
    <subcellularLocation>
        <location evidence="1">Membrane</location>
        <topology evidence="1">Multi-pass membrane protein</topology>
    </subcellularLocation>
</comment>
<evidence type="ECO:0000313" key="8">
    <source>
        <dbReference type="EMBL" id="EGF88164.1"/>
    </source>
</evidence>
<feature type="transmembrane region" description="Helical" evidence="7">
    <location>
        <begin position="32"/>
        <end position="53"/>
    </location>
</feature>
<dbReference type="GO" id="GO:0015499">
    <property type="term" value="F:formate transmembrane transporter activity"/>
    <property type="evidence" value="ECO:0007669"/>
    <property type="project" value="TreeGrafter"/>
</dbReference>
<dbReference type="PANTHER" id="PTHR30520">
    <property type="entry name" value="FORMATE TRANSPORTER-RELATED"/>
    <property type="match status" value="1"/>
</dbReference>
<dbReference type="Gene3D" id="1.20.1080.10">
    <property type="entry name" value="Glycerol uptake facilitator protein"/>
    <property type="match status" value="1"/>
</dbReference>
<keyword evidence="2" id="KW-0813">Transport</keyword>
<proteinExistence type="inferred from homology"/>
<evidence type="ECO:0000256" key="3">
    <source>
        <dbReference type="ARBA" id="ARBA00022692"/>
    </source>
</evidence>
<dbReference type="InterPro" id="IPR023271">
    <property type="entry name" value="Aquaporin-like"/>
</dbReference>
<feature type="transmembrane region" description="Helical" evidence="7">
    <location>
        <begin position="195"/>
        <end position="220"/>
    </location>
</feature>